<gene>
    <name evidence="2" type="ORF">M5K25_017594</name>
</gene>
<evidence type="ECO:0000256" key="1">
    <source>
        <dbReference type="SAM" id="MobiDB-lite"/>
    </source>
</evidence>
<reference evidence="2 3" key="1">
    <citation type="journal article" date="2024" name="Plant Biotechnol. J.">
        <title>Dendrobium thyrsiflorum genome and its molecular insights into genes involved in important horticultural traits.</title>
        <authorList>
            <person name="Chen B."/>
            <person name="Wang J.Y."/>
            <person name="Zheng P.J."/>
            <person name="Li K.L."/>
            <person name="Liang Y.M."/>
            <person name="Chen X.F."/>
            <person name="Zhang C."/>
            <person name="Zhao X."/>
            <person name="He X."/>
            <person name="Zhang G.Q."/>
            <person name="Liu Z.J."/>
            <person name="Xu Q."/>
        </authorList>
    </citation>
    <scope>NUCLEOTIDE SEQUENCE [LARGE SCALE GENOMIC DNA]</scope>
    <source>
        <strain evidence="2">GZMU011</strain>
    </source>
</reference>
<dbReference type="Proteomes" id="UP001552299">
    <property type="component" value="Unassembled WGS sequence"/>
</dbReference>
<comment type="caution">
    <text evidence="2">The sequence shown here is derived from an EMBL/GenBank/DDBJ whole genome shotgun (WGS) entry which is preliminary data.</text>
</comment>
<organism evidence="2 3">
    <name type="scientific">Dendrobium thyrsiflorum</name>
    <name type="common">Pinecone-like raceme dendrobium</name>
    <name type="synonym">Orchid</name>
    <dbReference type="NCBI Taxonomy" id="117978"/>
    <lineage>
        <taxon>Eukaryota</taxon>
        <taxon>Viridiplantae</taxon>
        <taxon>Streptophyta</taxon>
        <taxon>Embryophyta</taxon>
        <taxon>Tracheophyta</taxon>
        <taxon>Spermatophyta</taxon>
        <taxon>Magnoliopsida</taxon>
        <taxon>Liliopsida</taxon>
        <taxon>Asparagales</taxon>
        <taxon>Orchidaceae</taxon>
        <taxon>Epidendroideae</taxon>
        <taxon>Malaxideae</taxon>
        <taxon>Dendrobiinae</taxon>
        <taxon>Dendrobium</taxon>
    </lineage>
</organism>
<feature type="region of interest" description="Disordered" evidence="1">
    <location>
        <begin position="1"/>
        <end position="27"/>
    </location>
</feature>
<name>A0ABD0UMQ2_DENTH</name>
<dbReference type="EMBL" id="JANQDX010000013">
    <property type="protein sequence ID" value="KAL0914089.1"/>
    <property type="molecule type" value="Genomic_DNA"/>
</dbReference>
<keyword evidence="3" id="KW-1185">Reference proteome</keyword>
<sequence>MVVGSRASLEECSGNGRQVGGETGLGTRNFTLRDGGRGEALMEFLVNLVPATTACRDLWEMIHSRTSIWDEMREDNMLQFDEQEMKT</sequence>
<dbReference type="AlphaFoldDB" id="A0ABD0UMQ2"/>
<evidence type="ECO:0000313" key="2">
    <source>
        <dbReference type="EMBL" id="KAL0914089.1"/>
    </source>
</evidence>
<proteinExistence type="predicted"/>
<evidence type="ECO:0000313" key="3">
    <source>
        <dbReference type="Proteomes" id="UP001552299"/>
    </source>
</evidence>
<protein>
    <submittedName>
        <fullName evidence="2">Uncharacterized protein</fullName>
    </submittedName>
</protein>
<accession>A0ABD0UMQ2</accession>